<dbReference type="InterPro" id="IPR006426">
    <property type="entry name" value="Asn_synth_AEB"/>
</dbReference>
<evidence type="ECO:0000256" key="5">
    <source>
        <dbReference type="ARBA" id="ARBA00022840"/>
    </source>
</evidence>
<proteinExistence type="inferred from homology"/>
<accession>A0A7G9SN59</accession>
<dbReference type="InterPro" id="IPR033738">
    <property type="entry name" value="AsnB_N"/>
</dbReference>
<keyword evidence="11" id="KW-1185">Reference proteome</keyword>
<dbReference type="PIRSF" id="PIRSF001589">
    <property type="entry name" value="Asn_synthetase_glu-h"/>
    <property type="match status" value="1"/>
</dbReference>
<evidence type="ECO:0000256" key="2">
    <source>
        <dbReference type="ARBA" id="ARBA00005752"/>
    </source>
</evidence>
<dbReference type="InterPro" id="IPR029055">
    <property type="entry name" value="Ntn_hydrolases_N"/>
</dbReference>
<keyword evidence="5 8" id="KW-0067">ATP-binding</keyword>
<evidence type="ECO:0000313" key="11">
    <source>
        <dbReference type="Proteomes" id="UP000515804"/>
    </source>
</evidence>
<dbReference type="InterPro" id="IPR014729">
    <property type="entry name" value="Rossmann-like_a/b/a_fold"/>
</dbReference>
<gene>
    <name evidence="10" type="ORF">H9L16_11435</name>
</gene>
<dbReference type="Gene3D" id="3.60.20.10">
    <property type="entry name" value="Glutamine Phosphoribosylpyrophosphate, subunit 1, domain 1"/>
    <property type="match status" value="1"/>
</dbReference>
<dbReference type="InterPro" id="IPR001962">
    <property type="entry name" value="Asn_synthase"/>
</dbReference>
<evidence type="ECO:0000256" key="3">
    <source>
        <dbReference type="ARBA" id="ARBA00012737"/>
    </source>
</evidence>
<organism evidence="10 11">
    <name type="scientific">Thermomonas carbonis</name>
    <dbReference type="NCBI Taxonomy" id="1463158"/>
    <lineage>
        <taxon>Bacteria</taxon>
        <taxon>Pseudomonadati</taxon>
        <taxon>Pseudomonadota</taxon>
        <taxon>Gammaproteobacteria</taxon>
        <taxon>Lysobacterales</taxon>
        <taxon>Lysobacteraceae</taxon>
        <taxon>Thermomonas</taxon>
    </lineage>
</organism>
<evidence type="ECO:0000256" key="6">
    <source>
        <dbReference type="ARBA" id="ARBA00022962"/>
    </source>
</evidence>
<dbReference type="Pfam" id="PF13537">
    <property type="entry name" value="GATase_7"/>
    <property type="match status" value="1"/>
</dbReference>
<sequence length="637" mass="70471">MRLDGAPVALQDVDAVMARMAHRSPDGVACFEDGSFALAYGALHTTPESLHEHQPIVLGDRWVLAVDGRIDNREALLRQFGIDTVDAGHVADADLFAKAWVRWGGEFWRHVVGDFALAVWDRHERRLSAMRDRIGQRPLYYARSAQVLAFASEPEALLGLPGVSPVCDEDGLAYLLSSCFLSEDRGATFYRDVRRVLPGETLQASTSGLRLTRYWSIQPGPLLQLRDPREYVDAFREIFGEAVRCRLRTLHRPALMLSGGIDSASVLAAARLQHGQSGTHGLLPISLVAGAAQECEETANILHLHGQGDGIRLPVESLPGSPLFDELSSVVWEQAHPIDNSILYARLLCLVARQAGSNVVLDGADGDVVMHGENHHAADLLLAGHPLRGLREARLASHVNTYLRGLSPARILARGVAARLQPRWLAAWRHRILDRRRGEDALGPWMAPDFTRRLRLRERILEMAAEDRRRRTHCSPAENLAWTYWNPGFTRSLEGTDRTAAGLGCEARHPWCDQRVVEFFLGLPEDYKSRDGWTKWIARSAYADGLGDRVAWHSGKVHLGSRLSRQLLDASPQLVSTLLGAAKERFGGLVDPDALSDLHASWLAARDGGEAFDQDSVMQLATLAAWMARYGLHTVDA</sequence>
<name>A0A7G9SN59_9GAMM</name>
<dbReference type="EC" id="6.3.5.4" evidence="3"/>
<evidence type="ECO:0000256" key="1">
    <source>
        <dbReference type="ARBA" id="ARBA00005187"/>
    </source>
</evidence>
<comment type="similarity">
    <text evidence="2">Belongs to the asparagine synthetase family.</text>
</comment>
<dbReference type="EMBL" id="CP060719">
    <property type="protein sequence ID" value="QNN69284.1"/>
    <property type="molecule type" value="Genomic_DNA"/>
</dbReference>
<dbReference type="SUPFAM" id="SSF52402">
    <property type="entry name" value="Adenine nucleotide alpha hydrolases-like"/>
    <property type="match status" value="1"/>
</dbReference>
<dbReference type="PANTHER" id="PTHR43284">
    <property type="entry name" value="ASPARAGINE SYNTHETASE (GLUTAMINE-HYDROLYZING)"/>
    <property type="match status" value="1"/>
</dbReference>
<evidence type="ECO:0000256" key="8">
    <source>
        <dbReference type="PIRSR" id="PIRSR001589-2"/>
    </source>
</evidence>
<dbReference type="CDD" id="cd00712">
    <property type="entry name" value="AsnB"/>
    <property type="match status" value="1"/>
</dbReference>
<evidence type="ECO:0000313" key="10">
    <source>
        <dbReference type="EMBL" id="QNN69284.1"/>
    </source>
</evidence>
<dbReference type="InterPro" id="IPR017932">
    <property type="entry name" value="GATase_2_dom"/>
</dbReference>
<dbReference type="RefSeq" id="WP_187551807.1">
    <property type="nucleotide sequence ID" value="NZ_BMZL01000002.1"/>
</dbReference>
<dbReference type="InterPro" id="IPR051786">
    <property type="entry name" value="ASN_synthetase/amidase"/>
</dbReference>
<feature type="binding site" evidence="8">
    <location>
        <position position="92"/>
    </location>
    <ligand>
        <name>L-glutamine</name>
        <dbReference type="ChEBI" id="CHEBI:58359"/>
    </ligand>
</feature>
<evidence type="ECO:0000256" key="4">
    <source>
        <dbReference type="ARBA" id="ARBA00022741"/>
    </source>
</evidence>
<evidence type="ECO:0000256" key="7">
    <source>
        <dbReference type="ARBA" id="ARBA00048741"/>
    </source>
</evidence>
<comment type="catalytic activity">
    <reaction evidence="7">
        <text>L-aspartate + L-glutamine + ATP + H2O = L-asparagine + L-glutamate + AMP + diphosphate + H(+)</text>
        <dbReference type="Rhea" id="RHEA:12228"/>
        <dbReference type="ChEBI" id="CHEBI:15377"/>
        <dbReference type="ChEBI" id="CHEBI:15378"/>
        <dbReference type="ChEBI" id="CHEBI:29985"/>
        <dbReference type="ChEBI" id="CHEBI:29991"/>
        <dbReference type="ChEBI" id="CHEBI:30616"/>
        <dbReference type="ChEBI" id="CHEBI:33019"/>
        <dbReference type="ChEBI" id="CHEBI:58048"/>
        <dbReference type="ChEBI" id="CHEBI:58359"/>
        <dbReference type="ChEBI" id="CHEBI:456215"/>
        <dbReference type="EC" id="6.3.5.4"/>
    </reaction>
</comment>
<dbReference type="KEGG" id="tcn:H9L16_11435"/>
<dbReference type="GO" id="GO:0005524">
    <property type="term" value="F:ATP binding"/>
    <property type="evidence" value="ECO:0007669"/>
    <property type="project" value="UniProtKB-KW"/>
</dbReference>
<protein>
    <recommendedName>
        <fullName evidence="3">asparagine synthase (glutamine-hydrolyzing)</fullName>
        <ecNumber evidence="3">6.3.5.4</ecNumber>
    </recommendedName>
</protein>
<keyword evidence="4 8" id="KW-0547">Nucleotide-binding</keyword>
<dbReference type="SUPFAM" id="SSF56235">
    <property type="entry name" value="N-terminal nucleophile aminohydrolases (Ntn hydrolases)"/>
    <property type="match status" value="1"/>
</dbReference>
<feature type="domain" description="Glutamine amidotransferase type-2" evidence="9">
    <location>
        <begin position="1"/>
        <end position="207"/>
    </location>
</feature>
<dbReference type="PANTHER" id="PTHR43284:SF1">
    <property type="entry name" value="ASPARAGINE SYNTHETASE"/>
    <property type="match status" value="1"/>
</dbReference>
<dbReference type="AlphaFoldDB" id="A0A7G9SN59"/>
<dbReference type="Proteomes" id="UP000515804">
    <property type="component" value="Chromosome"/>
</dbReference>
<reference evidence="10 11" key="1">
    <citation type="submission" date="2020-08" db="EMBL/GenBank/DDBJ databases">
        <title>Genome sequence of Thermomonas carbonis KCTC 42013T.</title>
        <authorList>
            <person name="Hyun D.-W."/>
            <person name="Bae J.-W."/>
        </authorList>
    </citation>
    <scope>NUCLEOTIDE SEQUENCE [LARGE SCALE GENOMIC DNA]</scope>
    <source>
        <strain evidence="10 11">KCTC 42013</strain>
    </source>
</reference>
<dbReference type="Gene3D" id="3.40.50.620">
    <property type="entry name" value="HUPs"/>
    <property type="match status" value="2"/>
</dbReference>
<dbReference type="Pfam" id="PF00733">
    <property type="entry name" value="Asn_synthase"/>
    <property type="match status" value="1"/>
</dbReference>
<evidence type="ECO:0000259" key="9">
    <source>
        <dbReference type="PROSITE" id="PS51278"/>
    </source>
</evidence>
<dbReference type="GO" id="GO:0006529">
    <property type="term" value="P:asparagine biosynthetic process"/>
    <property type="evidence" value="ECO:0007669"/>
    <property type="project" value="InterPro"/>
</dbReference>
<keyword evidence="6" id="KW-0315">Glutamine amidotransferase</keyword>
<dbReference type="GO" id="GO:0004066">
    <property type="term" value="F:asparagine synthase (glutamine-hydrolyzing) activity"/>
    <property type="evidence" value="ECO:0007669"/>
    <property type="project" value="UniProtKB-EC"/>
</dbReference>
<dbReference type="PROSITE" id="PS51278">
    <property type="entry name" value="GATASE_TYPE_2"/>
    <property type="match status" value="1"/>
</dbReference>
<comment type="pathway">
    <text evidence="1">Amino-acid biosynthesis; L-asparagine biosynthesis; L-asparagine from L-aspartate (L-Gln route): step 1/1.</text>
</comment>